<evidence type="ECO:0000313" key="1">
    <source>
        <dbReference type="EMBL" id="QDG51393.1"/>
    </source>
</evidence>
<organism evidence="1 2">
    <name type="scientific">Persicimonas caeni</name>
    <dbReference type="NCBI Taxonomy" id="2292766"/>
    <lineage>
        <taxon>Bacteria</taxon>
        <taxon>Deltaproteobacteria</taxon>
        <taxon>Bradymonadales</taxon>
        <taxon>Bradymonadaceae</taxon>
        <taxon>Persicimonas</taxon>
    </lineage>
</organism>
<evidence type="ECO:0000313" key="2">
    <source>
        <dbReference type="Proteomes" id="UP000315995"/>
    </source>
</evidence>
<dbReference type="RefSeq" id="WP_141197876.1">
    <property type="nucleotide sequence ID" value="NZ_CP041186.1"/>
</dbReference>
<dbReference type="EMBL" id="CP041186">
    <property type="protein sequence ID" value="QDG51393.1"/>
    <property type="molecule type" value="Genomic_DNA"/>
</dbReference>
<dbReference type="Proteomes" id="UP000315995">
    <property type="component" value="Chromosome"/>
</dbReference>
<name>A0A4Y6PT34_PERCE</name>
<keyword evidence="2" id="KW-1185">Reference proteome</keyword>
<proteinExistence type="predicted"/>
<dbReference type="OrthoDB" id="5489849at2"/>
<protein>
    <submittedName>
        <fullName evidence="1">Uncharacterized protein</fullName>
    </submittedName>
</protein>
<reference evidence="1 2" key="1">
    <citation type="submission" date="2019-06" db="EMBL/GenBank/DDBJ databases">
        <title>Persicimonas caeni gen. nov., sp. nov., a predatory bacterium isolated from solar saltern.</title>
        <authorList>
            <person name="Wang S."/>
        </authorList>
    </citation>
    <scope>NUCLEOTIDE SEQUENCE [LARGE SCALE GENOMIC DNA]</scope>
    <source>
        <strain evidence="1 2">YN101</strain>
    </source>
</reference>
<gene>
    <name evidence="1" type="ORF">FIV42_11770</name>
</gene>
<accession>A0A4Y6PT34</accession>
<accession>A0A5B8Y4N6</accession>
<dbReference type="AlphaFoldDB" id="A0A4Y6PT34"/>
<sequence>MNVKLLIDTVIQQTTVLVAQLATTAGIRAPLAHVANQVFLDLANELETQGGTRKVAADMFGLALRSYQLKIQRLSESLTDRERSLWEAVLDFIRAQKVVRRAEVLTRFADDDEASVKGILRDLVESGLVFQTGRGQKTSYRAASDEEIEQIVAGENHDSLAMLLWIAVYRSGPVSFEQLGPMTGAGKEELEDALVQLLDEGRIIEDERGDELLYRADTCFIPMDEAAGWEAAVFDHFNAMVTALCVKLRQLRLKTLPSDVVGGSTYSFDVPEGHPHEDEVLALLRETRERVSALRQKVSDYNDEHGRDDEAPRKVTFYFGQSVVE</sequence>